<organism evidence="2 3">
    <name type="scientific">Spongiivirga citrea</name>
    <dbReference type="NCBI Taxonomy" id="1481457"/>
    <lineage>
        <taxon>Bacteria</taxon>
        <taxon>Pseudomonadati</taxon>
        <taxon>Bacteroidota</taxon>
        <taxon>Flavobacteriia</taxon>
        <taxon>Flavobacteriales</taxon>
        <taxon>Flavobacteriaceae</taxon>
        <taxon>Spongiivirga</taxon>
    </lineage>
</organism>
<dbReference type="InterPro" id="IPR003615">
    <property type="entry name" value="HNH_nuc"/>
</dbReference>
<sequence length="245" mass="28611">MAFSEKTKLEAKKRSAFRCCICHKLFVEIHHITPQAKGGSDDIENAAPLCSSCHDLFGGNPEKRKQIREMRDYWWSLMSKRQEKLSTNPDFKDYCLIDEDPDRINQLHTKHSVIYHNIFKEESFEKSADILFRLVSHSIKDSPNKKRVLFLDIEDHLNEKGGFDHDMFELQCHFIPNIILPFLSEFYTPLLSVKNTKPQRKDIPEGLKIFQDNPESVSEIIKSDDEYQIYLAANNRWVSSKKSTS</sequence>
<accession>A0A6M0CJS3</accession>
<dbReference type="Gene3D" id="1.10.30.50">
    <property type="match status" value="1"/>
</dbReference>
<reference evidence="2 3" key="1">
    <citation type="submission" date="2020-01" db="EMBL/GenBank/DDBJ databases">
        <title>Spongiivirga citrea KCTC 32990T.</title>
        <authorList>
            <person name="Wang G."/>
        </authorList>
    </citation>
    <scope>NUCLEOTIDE SEQUENCE [LARGE SCALE GENOMIC DNA]</scope>
    <source>
        <strain evidence="2 3">KCTC 32990</strain>
    </source>
</reference>
<dbReference type="CDD" id="cd00085">
    <property type="entry name" value="HNHc"/>
    <property type="match status" value="1"/>
</dbReference>
<proteinExistence type="predicted"/>
<gene>
    <name evidence="2" type="ORF">GWK10_08370</name>
</gene>
<dbReference type="AlphaFoldDB" id="A0A6M0CJS3"/>
<dbReference type="SMART" id="SM00507">
    <property type="entry name" value="HNHc"/>
    <property type="match status" value="1"/>
</dbReference>
<protein>
    <submittedName>
        <fullName evidence="2">HNH endonuclease</fullName>
    </submittedName>
</protein>
<keyword evidence="3" id="KW-1185">Reference proteome</keyword>
<dbReference type="Proteomes" id="UP000474296">
    <property type="component" value="Unassembled WGS sequence"/>
</dbReference>
<dbReference type="RefSeq" id="WP_164031491.1">
    <property type="nucleotide sequence ID" value="NZ_JAABOQ010000003.1"/>
</dbReference>
<dbReference type="GO" id="GO:0008270">
    <property type="term" value="F:zinc ion binding"/>
    <property type="evidence" value="ECO:0007669"/>
    <property type="project" value="InterPro"/>
</dbReference>
<dbReference type="GO" id="GO:0003676">
    <property type="term" value="F:nucleic acid binding"/>
    <property type="evidence" value="ECO:0007669"/>
    <property type="project" value="InterPro"/>
</dbReference>
<name>A0A6M0CJS3_9FLAO</name>
<dbReference type="InterPro" id="IPR002711">
    <property type="entry name" value="HNH"/>
</dbReference>
<evidence type="ECO:0000259" key="1">
    <source>
        <dbReference type="SMART" id="SM00507"/>
    </source>
</evidence>
<keyword evidence="2" id="KW-0540">Nuclease</keyword>
<feature type="domain" description="HNH nuclease" evidence="1">
    <location>
        <begin position="8"/>
        <end position="55"/>
    </location>
</feature>
<comment type="caution">
    <text evidence="2">The sequence shown here is derived from an EMBL/GenBank/DDBJ whole genome shotgun (WGS) entry which is preliminary data.</text>
</comment>
<dbReference type="GO" id="GO:0004519">
    <property type="term" value="F:endonuclease activity"/>
    <property type="evidence" value="ECO:0007669"/>
    <property type="project" value="UniProtKB-KW"/>
</dbReference>
<evidence type="ECO:0000313" key="3">
    <source>
        <dbReference type="Proteomes" id="UP000474296"/>
    </source>
</evidence>
<keyword evidence="2" id="KW-0255">Endonuclease</keyword>
<dbReference type="Pfam" id="PF01844">
    <property type="entry name" value="HNH"/>
    <property type="match status" value="1"/>
</dbReference>
<keyword evidence="2" id="KW-0378">Hydrolase</keyword>
<dbReference type="EMBL" id="JAABOQ010000003">
    <property type="protein sequence ID" value="NER17223.1"/>
    <property type="molecule type" value="Genomic_DNA"/>
</dbReference>
<evidence type="ECO:0000313" key="2">
    <source>
        <dbReference type="EMBL" id="NER17223.1"/>
    </source>
</evidence>